<evidence type="ECO:0000313" key="2">
    <source>
        <dbReference type="Proteomes" id="UP000199199"/>
    </source>
</evidence>
<reference evidence="2" key="1">
    <citation type="submission" date="2016-10" db="EMBL/GenBank/DDBJ databases">
        <authorList>
            <person name="Varghese N."/>
            <person name="Submissions S."/>
        </authorList>
    </citation>
    <scope>NUCLEOTIDE SEQUENCE [LARGE SCALE GENOMIC DNA]</scope>
    <source>
        <strain evidence="2">DSM 22427</strain>
    </source>
</reference>
<proteinExistence type="predicted"/>
<accession>A0A1I6UV73</accession>
<sequence>MVVSYRWNLLIWTIKFDNAELFAKRLLDDRWFTHILS</sequence>
<name>A0A1I6UV73_9EURY</name>
<protein>
    <submittedName>
        <fullName evidence="1">Uncharacterized protein</fullName>
    </submittedName>
</protein>
<organism evidence="1 2">
    <name type="scientific">Halostagnicola kamekurae</name>
    <dbReference type="NCBI Taxonomy" id="619731"/>
    <lineage>
        <taxon>Archaea</taxon>
        <taxon>Methanobacteriati</taxon>
        <taxon>Methanobacteriota</taxon>
        <taxon>Stenosarchaea group</taxon>
        <taxon>Halobacteria</taxon>
        <taxon>Halobacteriales</taxon>
        <taxon>Natrialbaceae</taxon>
        <taxon>Halostagnicola</taxon>
    </lineage>
</organism>
<gene>
    <name evidence="1" type="ORF">SAMN04488556_4119</name>
</gene>
<dbReference type="Proteomes" id="UP000199199">
    <property type="component" value="Unassembled WGS sequence"/>
</dbReference>
<evidence type="ECO:0000313" key="1">
    <source>
        <dbReference type="EMBL" id="SFT05392.1"/>
    </source>
</evidence>
<keyword evidence="2" id="KW-1185">Reference proteome</keyword>
<dbReference type="AlphaFoldDB" id="A0A1I6UV73"/>
<dbReference type="EMBL" id="FOZS01000007">
    <property type="protein sequence ID" value="SFT05392.1"/>
    <property type="molecule type" value="Genomic_DNA"/>
</dbReference>